<keyword evidence="8" id="KW-1185">Reference proteome</keyword>
<accession>A0ABR1YFA5</accession>
<evidence type="ECO:0000313" key="8">
    <source>
        <dbReference type="Proteomes" id="UP001492380"/>
    </source>
</evidence>
<feature type="domain" description="Amine oxidase" evidence="6">
    <location>
        <begin position="15"/>
        <end position="461"/>
    </location>
</feature>
<dbReference type="EMBL" id="JBBWRZ010000010">
    <property type="protein sequence ID" value="KAK8227220.1"/>
    <property type="molecule type" value="Genomic_DNA"/>
</dbReference>
<dbReference type="Gene3D" id="3.90.660.10">
    <property type="match status" value="1"/>
</dbReference>
<comment type="caution">
    <text evidence="7">The sequence shown here is derived from an EMBL/GenBank/DDBJ whole genome shotgun (WGS) entry which is preliminary data.</text>
</comment>
<sequence length="475" mass="51505">MQHYSADVVVVGAGLSGLQTARLVQEAGLSCIVLEAIDRVGGKTLSVRSAESNSGYNDLGAAWINDTTQSNMYALLNELKLTAVVQRVKGKDVMLSKDGQVTLVPHGDLPPGKEEDAALLAQVFATVDQLVDEDLESPRAAAKARNLDSVTITEFGAEISGSNAHVKTQLDTLSRALWGASADDVSALFFINYCKADTGLSKLLSDSKDGAQYLRIREGTASFAKGIARKLTPGSVMLSTPVKSIHQHMNGDCEVKSTTGSTFHCRKVVVSISTCLYPMIEFNPPLPPAKKTLSENTTMCYYSKFILVFSSPWWRDAGLSGAFVSDAIGPVTFAFETCMDLDSQWSITCFVVGKPGLEWSRLPLAVRRQKVLEQFKYAFGKATKTTVPDPINTLEMEWAKNPYFQGAPCPVMPPGVLTTVGKAMKEPFDNVHFVGTETSDVWRGYMEGAVRSGIRGAKEVIEALQSRRSLPLAKL</sequence>
<comment type="similarity">
    <text evidence="2 5">Belongs to the flavin monoamine oxidase family.</text>
</comment>
<protein>
    <recommendedName>
        <fullName evidence="5">Amine oxidase</fullName>
        <ecNumber evidence="5">1.4.3.-</ecNumber>
    </recommendedName>
</protein>
<gene>
    <name evidence="7" type="ORF">HDK90DRAFT_513772</name>
</gene>
<dbReference type="InterPro" id="IPR001613">
    <property type="entry name" value="Flavin_amine_oxidase"/>
</dbReference>
<keyword evidence="3 5" id="KW-0560">Oxidoreductase</keyword>
<name>A0ABR1YFA5_9PEZI</name>
<proteinExistence type="inferred from homology"/>
<evidence type="ECO:0000313" key="7">
    <source>
        <dbReference type="EMBL" id="KAK8227220.1"/>
    </source>
</evidence>
<dbReference type="Pfam" id="PF01593">
    <property type="entry name" value="Amino_oxidase"/>
    <property type="match status" value="1"/>
</dbReference>
<dbReference type="Gene3D" id="3.50.50.60">
    <property type="entry name" value="FAD/NAD(P)-binding domain"/>
    <property type="match status" value="1"/>
</dbReference>
<evidence type="ECO:0000256" key="2">
    <source>
        <dbReference type="ARBA" id="ARBA00005995"/>
    </source>
</evidence>
<dbReference type="PRINTS" id="PR00757">
    <property type="entry name" value="AMINEOXDASEF"/>
</dbReference>
<dbReference type="Proteomes" id="UP001492380">
    <property type="component" value="Unassembled WGS sequence"/>
</dbReference>
<dbReference type="EC" id="1.4.3.-" evidence="5"/>
<evidence type="ECO:0000256" key="3">
    <source>
        <dbReference type="ARBA" id="ARBA00023002"/>
    </source>
</evidence>
<evidence type="ECO:0000256" key="4">
    <source>
        <dbReference type="ARBA" id="ARBA00048448"/>
    </source>
</evidence>
<dbReference type="SUPFAM" id="SSF51905">
    <property type="entry name" value="FAD/NAD(P)-binding domain"/>
    <property type="match status" value="1"/>
</dbReference>
<dbReference type="PANTHER" id="PTHR43563:SF14">
    <property type="entry name" value="AMINE OXIDASE"/>
    <property type="match status" value="1"/>
</dbReference>
<dbReference type="InterPro" id="IPR036188">
    <property type="entry name" value="FAD/NAD-bd_sf"/>
</dbReference>
<reference evidence="7 8" key="1">
    <citation type="submission" date="2024-04" db="EMBL/GenBank/DDBJ databases">
        <title>Phyllosticta paracitricarpa is synonymous to the EU quarantine fungus P. citricarpa based on phylogenomic analyses.</title>
        <authorList>
            <consortium name="Lawrence Berkeley National Laboratory"/>
            <person name="Van Ingen-Buijs V.A."/>
            <person name="Van Westerhoven A.C."/>
            <person name="Haridas S."/>
            <person name="Skiadas P."/>
            <person name="Martin F."/>
            <person name="Groenewald J.Z."/>
            <person name="Crous P.W."/>
            <person name="Seidl M.F."/>
        </authorList>
    </citation>
    <scope>NUCLEOTIDE SEQUENCE [LARGE SCALE GENOMIC DNA]</scope>
    <source>
        <strain evidence="7 8">CBS 123374</strain>
    </source>
</reference>
<dbReference type="Gene3D" id="1.10.405.10">
    <property type="entry name" value="Guanine Nucleotide Dissociation Inhibitor, domain 1"/>
    <property type="match status" value="1"/>
</dbReference>
<evidence type="ECO:0000256" key="5">
    <source>
        <dbReference type="RuleBase" id="RU362067"/>
    </source>
</evidence>
<dbReference type="SUPFAM" id="SSF54373">
    <property type="entry name" value="FAD-linked reductases, C-terminal domain"/>
    <property type="match status" value="1"/>
</dbReference>
<evidence type="ECO:0000259" key="6">
    <source>
        <dbReference type="Pfam" id="PF01593"/>
    </source>
</evidence>
<dbReference type="PANTHER" id="PTHR43563">
    <property type="entry name" value="AMINE OXIDASE"/>
    <property type="match status" value="1"/>
</dbReference>
<keyword evidence="5" id="KW-0285">Flavoprotein</keyword>
<keyword evidence="5" id="KW-0274">FAD</keyword>
<dbReference type="InterPro" id="IPR050703">
    <property type="entry name" value="Flavin_MAO"/>
</dbReference>
<comment type="catalytic activity">
    <reaction evidence="4">
        <text>a secondary aliphatic amine + O2 + H2O = a primary amine + an aldehyde + H2O2</text>
        <dbReference type="Rhea" id="RHEA:26414"/>
        <dbReference type="ChEBI" id="CHEBI:15377"/>
        <dbReference type="ChEBI" id="CHEBI:15379"/>
        <dbReference type="ChEBI" id="CHEBI:16240"/>
        <dbReference type="ChEBI" id="CHEBI:17478"/>
        <dbReference type="ChEBI" id="CHEBI:58855"/>
        <dbReference type="ChEBI" id="CHEBI:65296"/>
        <dbReference type="EC" id="1.4.3.4"/>
    </reaction>
</comment>
<evidence type="ECO:0000256" key="1">
    <source>
        <dbReference type="ARBA" id="ARBA00001974"/>
    </source>
</evidence>
<organism evidence="7 8">
    <name type="scientific">Phyllosticta capitalensis</name>
    <dbReference type="NCBI Taxonomy" id="121624"/>
    <lineage>
        <taxon>Eukaryota</taxon>
        <taxon>Fungi</taxon>
        <taxon>Dikarya</taxon>
        <taxon>Ascomycota</taxon>
        <taxon>Pezizomycotina</taxon>
        <taxon>Dothideomycetes</taxon>
        <taxon>Dothideomycetes incertae sedis</taxon>
        <taxon>Botryosphaeriales</taxon>
        <taxon>Phyllostictaceae</taxon>
        <taxon>Phyllosticta</taxon>
    </lineage>
</organism>
<comment type="cofactor">
    <cofactor evidence="1 5">
        <name>FAD</name>
        <dbReference type="ChEBI" id="CHEBI:57692"/>
    </cofactor>
</comment>
<dbReference type="InterPro" id="IPR002937">
    <property type="entry name" value="Amino_oxidase"/>
</dbReference>